<accession>A0A3B0XZ99</accession>
<sequence>MKDKINDKINDLVTQVLTPANQWLETLEQRERYIVISGGIALLIMVFYLAIWEP</sequence>
<protein>
    <submittedName>
        <fullName evidence="2">Uncharacterized protein</fullName>
    </submittedName>
</protein>
<name>A0A3B0XZ99_9ZZZZ</name>
<dbReference type="Pfam" id="PF04612">
    <property type="entry name" value="T2SSM"/>
    <property type="match status" value="1"/>
</dbReference>
<reference evidence="2" key="1">
    <citation type="submission" date="2018-06" db="EMBL/GenBank/DDBJ databases">
        <authorList>
            <person name="Zhirakovskaya E."/>
        </authorList>
    </citation>
    <scope>NUCLEOTIDE SEQUENCE</scope>
</reference>
<keyword evidence="1" id="KW-0812">Transmembrane</keyword>
<proteinExistence type="predicted"/>
<evidence type="ECO:0000256" key="1">
    <source>
        <dbReference type="SAM" id="Phobius"/>
    </source>
</evidence>
<gene>
    <name evidence="2" type="ORF">MNBD_GAMMA10-1795</name>
</gene>
<keyword evidence="1" id="KW-0472">Membrane</keyword>
<dbReference type="AlphaFoldDB" id="A0A3B0XZ99"/>
<keyword evidence="1" id="KW-1133">Transmembrane helix</keyword>
<feature type="transmembrane region" description="Helical" evidence="1">
    <location>
        <begin position="33"/>
        <end position="52"/>
    </location>
</feature>
<dbReference type="GO" id="GO:0015627">
    <property type="term" value="C:type II protein secretion system complex"/>
    <property type="evidence" value="ECO:0007669"/>
    <property type="project" value="InterPro"/>
</dbReference>
<feature type="non-terminal residue" evidence="2">
    <location>
        <position position="54"/>
    </location>
</feature>
<dbReference type="EMBL" id="UOFJ01000432">
    <property type="protein sequence ID" value="VAW69483.1"/>
    <property type="molecule type" value="Genomic_DNA"/>
</dbReference>
<evidence type="ECO:0000313" key="2">
    <source>
        <dbReference type="EMBL" id="VAW69483.1"/>
    </source>
</evidence>
<dbReference type="GO" id="GO:0015628">
    <property type="term" value="P:protein secretion by the type II secretion system"/>
    <property type="evidence" value="ECO:0007669"/>
    <property type="project" value="InterPro"/>
</dbReference>
<dbReference type="InterPro" id="IPR007690">
    <property type="entry name" value="T2SS_GspM"/>
</dbReference>
<organism evidence="2">
    <name type="scientific">hydrothermal vent metagenome</name>
    <dbReference type="NCBI Taxonomy" id="652676"/>
    <lineage>
        <taxon>unclassified sequences</taxon>
        <taxon>metagenomes</taxon>
        <taxon>ecological metagenomes</taxon>
    </lineage>
</organism>